<evidence type="ECO:0000313" key="3">
    <source>
        <dbReference type="Proteomes" id="UP001218362"/>
    </source>
</evidence>
<gene>
    <name evidence="2" type="ORF">P0Y56_11070</name>
</gene>
<evidence type="ECO:0000256" key="1">
    <source>
        <dbReference type="SAM" id="MobiDB-lite"/>
    </source>
</evidence>
<protein>
    <submittedName>
        <fullName evidence="2">Uncharacterized protein</fullName>
    </submittedName>
</protein>
<feature type="region of interest" description="Disordered" evidence="1">
    <location>
        <begin position="23"/>
        <end position="51"/>
    </location>
</feature>
<dbReference type="KEGG" id="acob:P0Y56_11070"/>
<proteinExistence type="predicted"/>
<dbReference type="AlphaFoldDB" id="A0AAJ5X4S2"/>
<accession>A0AAJ5X4S2</accession>
<dbReference type="Proteomes" id="UP001218362">
    <property type="component" value="Chromosome"/>
</dbReference>
<organism evidence="2 3">
    <name type="scientific">Candidatus Andeanibacterium colombiense</name>
    <dbReference type="NCBI Taxonomy" id="3121345"/>
    <lineage>
        <taxon>Bacteria</taxon>
        <taxon>Pseudomonadati</taxon>
        <taxon>Pseudomonadota</taxon>
        <taxon>Alphaproteobacteria</taxon>
        <taxon>Sphingomonadales</taxon>
        <taxon>Sphingomonadaceae</taxon>
        <taxon>Candidatus Andeanibacterium</taxon>
    </lineage>
</organism>
<dbReference type="EMBL" id="CP119316">
    <property type="protein sequence ID" value="WEK45573.1"/>
    <property type="molecule type" value="Genomic_DNA"/>
</dbReference>
<reference evidence="2" key="1">
    <citation type="submission" date="2023-03" db="EMBL/GenBank/DDBJ databases">
        <title>Andean soil-derived lignocellulolytic bacterial consortium as a source of novel taxa and putative plastic-active enzymes.</title>
        <authorList>
            <person name="Diaz-Garcia L."/>
            <person name="Chuvochina M."/>
            <person name="Feuerriegel G."/>
            <person name="Bunk B."/>
            <person name="Sproer C."/>
            <person name="Streit W.R."/>
            <person name="Rodriguez L.M."/>
            <person name="Overmann J."/>
            <person name="Jimenez D.J."/>
        </authorList>
    </citation>
    <scope>NUCLEOTIDE SEQUENCE</scope>
    <source>
        <strain evidence="2">MAG 26</strain>
    </source>
</reference>
<evidence type="ECO:0000313" key="2">
    <source>
        <dbReference type="EMBL" id="WEK45573.1"/>
    </source>
</evidence>
<sequence>MSETPEKPTRPTSREERLAAKLRENLKRRKTQARELEADSHAALPKKPPTV</sequence>
<name>A0AAJ5X4S2_9SPHN</name>